<dbReference type="PROSITE" id="PS50110">
    <property type="entry name" value="RESPONSE_REGULATORY"/>
    <property type="match status" value="1"/>
</dbReference>
<name>A0A2W4TCR0_9GAMM</name>
<keyword evidence="9" id="KW-0812">Transmembrane</keyword>
<dbReference type="InterPro" id="IPR036890">
    <property type="entry name" value="HATPase_C_sf"/>
</dbReference>
<dbReference type="InterPro" id="IPR001789">
    <property type="entry name" value="Sig_transdc_resp-reg_receiver"/>
</dbReference>
<dbReference type="CDD" id="cd16922">
    <property type="entry name" value="HATPase_EvgS-ArcB-TorS-like"/>
    <property type="match status" value="1"/>
</dbReference>
<dbReference type="PROSITE" id="PS50109">
    <property type="entry name" value="HIS_KIN"/>
    <property type="match status" value="1"/>
</dbReference>
<dbReference type="SUPFAM" id="SSF52172">
    <property type="entry name" value="CheY-like"/>
    <property type="match status" value="1"/>
</dbReference>
<feature type="transmembrane region" description="Helical" evidence="9">
    <location>
        <begin position="14"/>
        <end position="36"/>
    </location>
</feature>
<keyword evidence="5" id="KW-0418">Kinase</keyword>
<evidence type="ECO:0000313" key="14">
    <source>
        <dbReference type="EMBL" id="PZN82374.1"/>
    </source>
</evidence>
<dbReference type="Gene3D" id="3.30.450.40">
    <property type="match status" value="1"/>
</dbReference>
<protein>
    <recommendedName>
        <fullName evidence="2">histidine kinase</fullName>
        <ecNumber evidence="2">2.7.13.3</ecNumber>
    </recommendedName>
</protein>
<feature type="coiled-coil region" evidence="8">
    <location>
        <begin position="377"/>
        <end position="422"/>
    </location>
</feature>
<dbReference type="EMBL" id="QJPH01000223">
    <property type="protein sequence ID" value="PZN82374.1"/>
    <property type="molecule type" value="Genomic_DNA"/>
</dbReference>
<organism evidence="14 15">
    <name type="scientific">Candidatus Methylumidiphilus alinenensis</name>
    <dbReference type="NCBI Taxonomy" id="2202197"/>
    <lineage>
        <taxon>Bacteria</taxon>
        <taxon>Pseudomonadati</taxon>
        <taxon>Pseudomonadota</taxon>
        <taxon>Gammaproteobacteria</taxon>
        <taxon>Methylococcales</taxon>
        <taxon>Candidatus Methylumidiphilus</taxon>
    </lineage>
</organism>
<keyword evidence="8" id="KW-0175">Coiled coil</keyword>
<dbReference type="CDD" id="cd00130">
    <property type="entry name" value="PAS"/>
    <property type="match status" value="2"/>
</dbReference>
<dbReference type="PRINTS" id="PR00344">
    <property type="entry name" value="BCTRLSENSOR"/>
</dbReference>
<feature type="domain" description="PAC" evidence="13">
    <location>
        <begin position="488"/>
        <end position="541"/>
    </location>
</feature>
<dbReference type="EC" id="2.7.13.3" evidence="2"/>
<dbReference type="SMART" id="SM00091">
    <property type="entry name" value="PAS"/>
    <property type="match status" value="2"/>
</dbReference>
<dbReference type="Gene3D" id="3.30.565.10">
    <property type="entry name" value="Histidine kinase-like ATPase, C-terminal domain"/>
    <property type="match status" value="1"/>
</dbReference>
<dbReference type="SUPFAM" id="SSF47384">
    <property type="entry name" value="Homodimeric domain of signal transducing histidine kinase"/>
    <property type="match status" value="1"/>
</dbReference>
<evidence type="ECO:0000259" key="12">
    <source>
        <dbReference type="PROSITE" id="PS50112"/>
    </source>
</evidence>
<dbReference type="InterPro" id="IPR036097">
    <property type="entry name" value="HisK_dim/P_sf"/>
</dbReference>
<dbReference type="PROSITE" id="PS50113">
    <property type="entry name" value="PAC"/>
    <property type="match status" value="2"/>
</dbReference>
<dbReference type="Pfam" id="PF13185">
    <property type="entry name" value="GAF_2"/>
    <property type="match status" value="1"/>
</dbReference>
<evidence type="ECO:0000256" key="2">
    <source>
        <dbReference type="ARBA" id="ARBA00012438"/>
    </source>
</evidence>
<evidence type="ECO:0000259" key="11">
    <source>
        <dbReference type="PROSITE" id="PS50110"/>
    </source>
</evidence>
<dbReference type="InterPro" id="IPR003018">
    <property type="entry name" value="GAF"/>
</dbReference>
<dbReference type="InterPro" id="IPR003594">
    <property type="entry name" value="HATPase_dom"/>
</dbReference>
<comment type="catalytic activity">
    <reaction evidence="1">
        <text>ATP + protein L-histidine = ADP + protein N-phospho-L-histidine.</text>
        <dbReference type="EC" id="2.7.13.3"/>
    </reaction>
</comment>
<dbReference type="GO" id="GO:0000155">
    <property type="term" value="F:phosphorelay sensor kinase activity"/>
    <property type="evidence" value="ECO:0007669"/>
    <property type="project" value="InterPro"/>
</dbReference>
<evidence type="ECO:0000259" key="10">
    <source>
        <dbReference type="PROSITE" id="PS50109"/>
    </source>
</evidence>
<dbReference type="Gene3D" id="3.30.450.20">
    <property type="entry name" value="PAS domain"/>
    <property type="match status" value="2"/>
</dbReference>
<feature type="non-terminal residue" evidence="14">
    <location>
        <position position="924"/>
    </location>
</feature>
<evidence type="ECO:0000256" key="9">
    <source>
        <dbReference type="SAM" id="Phobius"/>
    </source>
</evidence>
<evidence type="ECO:0000256" key="7">
    <source>
        <dbReference type="PROSITE-ProRule" id="PRU00169"/>
    </source>
</evidence>
<dbReference type="Pfam" id="PF13426">
    <property type="entry name" value="PAS_9"/>
    <property type="match status" value="1"/>
</dbReference>
<dbReference type="SMART" id="SM00448">
    <property type="entry name" value="REC"/>
    <property type="match status" value="1"/>
</dbReference>
<dbReference type="PROSITE" id="PS50112">
    <property type="entry name" value="PAS"/>
    <property type="match status" value="2"/>
</dbReference>
<dbReference type="InterPro" id="IPR003661">
    <property type="entry name" value="HisK_dim/P_dom"/>
</dbReference>
<dbReference type="InterPro" id="IPR013655">
    <property type="entry name" value="PAS_fold_3"/>
</dbReference>
<keyword evidence="3 7" id="KW-0597">Phosphoprotein</keyword>
<evidence type="ECO:0000256" key="5">
    <source>
        <dbReference type="ARBA" id="ARBA00022777"/>
    </source>
</evidence>
<dbReference type="Pfam" id="PF00072">
    <property type="entry name" value="Response_reg"/>
    <property type="match status" value="1"/>
</dbReference>
<dbReference type="Pfam" id="PF02518">
    <property type="entry name" value="HATPase_c"/>
    <property type="match status" value="1"/>
</dbReference>
<proteinExistence type="predicted"/>
<sequence length="924" mass="103250">MNFQMSFLSSSRRLPLTVVLVIVVIMAFALYVGAVAERDALALRYLFIAFGAGLILVLWRSYYVILSRKEIDNRLTREREFEPTSRLYAALGLVNQALLRISTREQVYESICRILVETAGFAMAWVGRVDPETRRVVPIASFGDDTGYLDNILVYADDRPEGCEPTGTAIQEDRTYICEDFTRNPSTLPWHHAAEKAGWCVSGSFPIHSGGLVGGCLTLYGRQPDVFGNQEINLLEQAAANISFTLDVLVREQQRQRTEQELEQAADLYARMLYVTSDAFWLVDANSGRIRDVNGAATRMSGYSREELLSMRITDLDTEHTEQDVSARIAHIIGEGWASFETRHRIKDGRILDIEVSTMPDAKSQTMIAFLRDITERKRTEREIRALNAELEVRVERRTAELNAKTAELAQTEERLRFAIDATSEGLWDWNLKTNTAYCSPTYFKMLGFEPSGLGEDAQSRFVDLLHPDDRERILTAIKQRLETDGGYEMEFRMRTKDGYYKWILSRAKRVAVDEQGNTLRAVGTHSDISERKQYEAQLQSARADAEAASLAKSTFLANMSHEIRTPMNAILGLTYLLQRDSADPVQVLRIGKVTNAARHLLGIINDVLDLSKIEANRLTLDNTPFNVVATLDHVMSMVVERIEAKHLLLVVESAPRLLTLPLQGDPLRVGQILLNYLSNAVKFTERGSINLRALLEDEQDETVFLRFEVEDTGIGISQEQQSRIFDAFEQAEGSTTRIYGGTGLGLSISKRLAQMMGGDAGVISAPGQGSTFWFTARLKQGIGQELDTANEGDVHIRKGARILLVEDNEINQEVAMELLVSIGLVVDVANHGGEALDKLRVNAYDLILMDMQMPVMGGLEATRKIRAMDRYKGLPIIAMTANAFSEDRQRCLEAGMNGHVAKPVDAKLLYAALASWLPGNGMA</sequence>
<feature type="domain" description="Histidine kinase" evidence="10">
    <location>
        <begin position="559"/>
        <end position="781"/>
    </location>
</feature>
<evidence type="ECO:0000256" key="4">
    <source>
        <dbReference type="ARBA" id="ARBA00022679"/>
    </source>
</evidence>
<feature type="domain" description="PAC" evidence="13">
    <location>
        <begin position="338"/>
        <end position="386"/>
    </location>
</feature>
<dbReference type="InterPro" id="IPR004358">
    <property type="entry name" value="Sig_transdc_His_kin-like_C"/>
</dbReference>
<accession>A0A2W4TCR0</accession>
<feature type="domain" description="Response regulatory" evidence="11">
    <location>
        <begin position="802"/>
        <end position="918"/>
    </location>
</feature>
<reference evidence="14 15" key="1">
    <citation type="journal article" date="2018" name="Aquat. Microb. Ecol.">
        <title>Gammaproteobacterial methanotrophs dominate.</title>
        <authorList>
            <person name="Rissanen A.J."/>
            <person name="Saarenheimo J."/>
            <person name="Tiirola M."/>
            <person name="Peura S."/>
            <person name="Aalto S.L."/>
            <person name="Karvinen A."/>
            <person name="Nykanen H."/>
        </authorList>
    </citation>
    <scope>NUCLEOTIDE SEQUENCE [LARGE SCALE GENOMIC DNA]</scope>
    <source>
        <strain evidence="14">AMbin10</strain>
    </source>
</reference>
<evidence type="ECO:0000259" key="13">
    <source>
        <dbReference type="PROSITE" id="PS50113"/>
    </source>
</evidence>
<dbReference type="SMART" id="SM00086">
    <property type="entry name" value="PAC"/>
    <property type="match status" value="2"/>
</dbReference>
<dbReference type="CDD" id="cd17546">
    <property type="entry name" value="REC_hyHK_CKI1_RcsC-like"/>
    <property type="match status" value="1"/>
</dbReference>
<dbReference type="FunFam" id="3.30.565.10:FF:000010">
    <property type="entry name" value="Sensor histidine kinase RcsC"/>
    <property type="match status" value="1"/>
</dbReference>
<evidence type="ECO:0000256" key="6">
    <source>
        <dbReference type="ARBA" id="ARBA00023012"/>
    </source>
</evidence>
<dbReference type="InterPro" id="IPR000014">
    <property type="entry name" value="PAS"/>
</dbReference>
<dbReference type="SUPFAM" id="SSF55781">
    <property type="entry name" value="GAF domain-like"/>
    <property type="match status" value="1"/>
</dbReference>
<evidence type="ECO:0000256" key="1">
    <source>
        <dbReference type="ARBA" id="ARBA00000085"/>
    </source>
</evidence>
<keyword evidence="4" id="KW-0808">Transferase</keyword>
<keyword evidence="9" id="KW-0472">Membrane</keyword>
<evidence type="ECO:0000256" key="3">
    <source>
        <dbReference type="ARBA" id="ARBA00022553"/>
    </source>
</evidence>
<keyword evidence="6" id="KW-0902">Two-component regulatory system</keyword>
<dbReference type="Pfam" id="PF00512">
    <property type="entry name" value="HisKA"/>
    <property type="match status" value="1"/>
</dbReference>
<evidence type="ECO:0000313" key="15">
    <source>
        <dbReference type="Proteomes" id="UP000249396"/>
    </source>
</evidence>
<feature type="domain" description="PAS" evidence="12">
    <location>
        <begin position="265"/>
        <end position="336"/>
    </location>
</feature>
<dbReference type="NCBIfam" id="TIGR00229">
    <property type="entry name" value="sensory_box"/>
    <property type="match status" value="2"/>
</dbReference>
<dbReference type="Gene3D" id="1.10.287.130">
    <property type="match status" value="1"/>
</dbReference>
<dbReference type="InterPro" id="IPR000700">
    <property type="entry name" value="PAS-assoc_C"/>
</dbReference>
<dbReference type="Pfam" id="PF08447">
    <property type="entry name" value="PAS_3"/>
    <property type="match status" value="1"/>
</dbReference>
<dbReference type="PANTHER" id="PTHR45339">
    <property type="entry name" value="HYBRID SIGNAL TRANSDUCTION HISTIDINE KINASE J"/>
    <property type="match status" value="1"/>
</dbReference>
<dbReference type="CDD" id="cd00082">
    <property type="entry name" value="HisKA"/>
    <property type="match status" value="1"/>
</dbReference>
<dbReference type="SUPFAM" id="SSF55785">
    <property type="entry name" value="PYP-like sensor domain (PAS domain)"/>
    <property type="match status" value="2"/>
</dbReference>
<dbReference type="SUPFAM" id="SSF55874">
    <property type="entry name" value="ATPase domain of HSP90 chaperone/DNA topoisomerase II/histidine kinase"/>
    <property type="match status" value="1"/>
</dbReference>
<dbReference type="InterPro" id="IPR005467">
    <property type="entry name" value="His_kinase_dom"/>
</dbReference>
<feature type="modified residue" description="4-aspartylphosphate" evidence="7">
    <location>
        <position position="851"/>
    </location>
</feature>
<dbReference type="InterPro" id="IPR035965">
    <property type="entry name" value="PAS-like_dom_sf"/>
</dbReference>
<feature type="domain" description="PAS" evidence="12">
    <location>
        <begin position="412"/>
        <end position="485"/>
    </location>
</feature>
<dbReference type="AlphaFoldDB" id="A0A2W4TCR0"/>
<evidence type="ECO:0000256" key="8">
    <source>
        <dbReference type="SAM" id="Coils"/>
    </source>
</evidence>
<keyword evidence="9" id="KW-1133">Transmembrane helix</keyword>
<feature type="transmembrane region" description="Helical" evidence="9">
    <location>
        <begin position="42"/>
        <end position="66"/>
    </location>
</feature>
<dbReference type="Gene3D" id="3.40.50.2300">
    <property type="match status" value="1"/>
</dbReference>
<dbReference type="InterPro" id="IPR001610">
    <property type="entry name" value="PAC"/>
</dbReference>
<comment type="caution">
    <text evidence="14">The sequence shown here is derived from an EMBL/GenBank/DDBJ whole genome shotgun (WGS) entry which is preliminary data.</text>
</comment>
<dbReference type="PANTHER" id="PTHR45339:SF5">
    <property type="entry name" value="HISTIDINE KINASE"/>
    <property type="match status" value="1"/>
</dbReference>
<dbReference type="SMART" id="SM00388">
    <property type="entry name" value="HisKA"/>
    <property type="match status" value="1"/>
</dbReference>
<dbReference type="Proteomes" id="UP000249396">
    <property type="component" value="Unassembled WGS sequence"/>
</dbReference>
<dbReference type="InterPro" id="IPR029016">
    <property type="entry name" value="GAF-like_dom_sf"/>
</dbReference>
<dbReference type="InterPro" id="IPR011006">
    <property type="entry name" value="CheY-like_superfamily"/>
</dbReference>
<dbReference type="SMART" id="SM00387">
    <property type="entry name" value="HATPase_c"/>
    <property type="match status" value="1"/>
</dbReference>
<gene>
    <name evidence="14" type="ORF">DM484_06490</name>
</gene>